<evidence type="ECO:0000313" key="1">
    <source>
        <dbReference type="EMBL" id="PKC67846.1"/>
    </source>
</evidence>
<evidence type="ECO:0000313" key="2">
    <source>
        <dbReference type="Proteomes" id="UP000232688"/>
    </source>
</evidence>
<dbReference type="AlphaFoldDB" id="A0A2N0RX21"/>
<reference evidence="1 2" key="1">
    <citation type="submission" date="2017-10" db="EMBL/GenBank/DDBJ databases">
        <title>Extensive intraspecific genome diversity in a model arbuscular mycorrhizal fungus.</title>
        <authorList>
            <person name="Chen E.C.H."/>
            <person name="Morin E."/>
            <person name="Baudet D."/>
            <person name="Noel J."/>
            <person name="Ndikumana S."/>
            <person name="Charron P."/>
            <person name="St-Onge C."/>
            <person name="Giorgi J."/>
            <person name="Grigoriev I.V."/>
            <person name="Roux C."/>
            <person name="Martin F.M."/>
            <person name="Corradi N."/>
        </authorList>
    </citation>
    <scope>NUCLEOTIDE SEQUENCE [LARGE SCALE GENOMIC DNA]</scope>
    <source>
        <strain evidence="1 2">A1</strain>
    </source>
</reference>
<dbReference type="EMBL" id="LLXH01000367">
    <property type="protein sequence ID" value="PKC67846.1"/>
    <property type="molecule type" value="Genomic_DNA"/>
</dbReference>
<dbReference type="Proteomes" id="UP000232688">
    <property type="component" value="Unassembled WGS sequence"/>
</dbReference>
<protein>
    <submittedName>
        <fullName evidence="1">Uncharacterized protein</fullName>
    </submittedName>
</protein>
<dbReference type="PANTHER" id="PTHR31424">
    <property type="entry name" value="PROTEIN CBG23806"/>
    <property type="match status" value="1"/>
</dbReference>
<reference evidence="1 2" key="2">
    <citation type="submission" date="2017-10" db="EMBL/GenBank/DDBJ databases">
        <title>Genome analyses suggest a sexual origin of heterokaryosis in a supposedly ancient asexual fungus.</title>
        <authorList>
            <person name="Corradi N."/>
            <person name="Sedzielewska K."/>
            <person name="Noel J."/>
            <person name="Charron P."/>
            <person name="Farinelli L."/>
            <person name="Marton T."/>
            <person name="Kruger M."/>
            <person name="Pelin A."/>
            <person name="Brachmann A."/>
            <person name="Corradi N."/>
        </authorList>
    </citation>
    <scope>NUCLEOTIDE SEQUENCE [LARGE SCALE GENOMIC DNA]</scope>
    <source>
        <strain evidence="1 2">A1</strain>
    </source>
</reference>
<dbReference type="VEuPathDB" id="FungiDB:FUN_003545"/>
<name>A0A2N0RX21_9GLOM</name>
<dbReference type="VEuPathDB" id="FungiDB:RhiirA1_457937"/>
<dbReference type="PANTHER" id="PTHR31424:SF5">
    <property type="entry name" value="APPLE DOMAIN-CONTAINING PROTEIN"/>
    <property type="match status" value="1"/>
</dbReference>
<dbReference type="VEuPathDB" id="FungiDB:RhiirFUN_007214"/>
<comment type="caution">
    <text evidence="1">The sequence shown here is derived from an EMBL/GenBank/DDBJ whole genome shotgun (WGS) entry which is preliminary data.</text>
</comment>
<organism evidence="1 2">
    <name type="scientific">Rhizophagus irregularis</name>
    <dbReference type="NCBI Taxonomy" id="588596"/>
    <lineage>
        <taxon>Eukaryota</taxon>
        <taxon>Fungi</taxon>
        <taxon>Fungi incertae sedis</taxon>
        <taxon>Mucoromycota</taxon>
        <taxon>Glomeromycotina</taxon>
        <taxon>Glomeromycetes</taxon>
        <taxon>Glomerales</taxon>
        <taxon>Glomeraceae</taxon>
        <taxon>Rhizophagus</taxon>
    </lineage>
</organism>
<sequence>MVKALGYYPPTVKFTQKSKQDIQYQIPDDYVIITEVASQVIRCETKYTLANKVLYTITWKEGRAEWMVSSERSASGAVNAFLKVFLLIILHVFGFDIGILHQVRIEQSRKSSIENVVIDKRKRPFNEVQSVSQQNKRYVSFGKEAHKKVKQLILKHQMVSESGKPMCIRNMELEYENQIVNIKYNSTLDVIRLDAYVRACDEALLGRDGYRRLASVEARLIREYQIAQRRIEITKLINNQVRIGTFNLDKELTQQPILDDDEFQGNSDGIVVDEQEIGNGVYQSVRSILKVFIPIWSKSILQSGDTINLKLGGDGRNVRRKQNHVMITVCLLNEKDEVLKPDHQYCICLYVGKERYETLAKVGHLFEYQLQDLQENGIYDDNGVHWPVEFFFSGNWKFMYNIMGLNAPNAKYFCLYCNCEANERWNMDLQWPIDENTKCKKKPVLFFAIKQENYIPDELHLLLRISDVLMECFFNDLLKKKKFEQQIKGQIEQTMKTIKVHFEFFKSRLGGKRGEDIEKLWRDFYELYVILRKPILTNSEIDNFEIKVKQWIYLFCCPNQVQINLASQIPGLYRKEDITPYMHVFSKHIPEFLRNLKEKNLSLRLFSTSSIEKKNHNQVRLFFGGTTMGGGIKGKSVVHDIMEFENRQLYYLINNTPQEIQMRNINAEDKENQDSYCN</sequence>
<accession>A0A2N0RX21</accession>
<gene>
    <name evidence="1" type="ORF">RhiirA1_457937</name>
</gene>
<proteinExistence type="predicted"/>